<evidence type="ECO:0000313" key="3">
    <source>
        <dbReference type="Proteomes" id="UP000004756"/>
    </source>
</evidence>
<dbReference type="RefSeq" id="WP_007716102.1">
    <property type="nucleotide sequence ID" value="NZ_GG657592.1"/>
</dbReference>
<comment type="caution">
    <text evidence="2">The sequence shown here is derived from an EMBL/GenBank/DDBJ whole genome shotgun (WGS) entry which is preliminary data.</text>
</comment>
<name>C0D6X9_9FIRM</name>
<dbReference type="EMBL" id="ACCJ01000414">
    <property type="protein sequence ID" value="EEG52918.1"/>
    <property type="molecule type" value="Genomic_DNA"/>
</dbReference>
<proteinExistence type="predicted"/>
<accession>C0D6X9</accession>
<feature type="compositionally biased region" description="Gly residues" evidence="1">
    <location>
        <begin position="23"/>
        <end position="36"/>
    </location>
</feature>
<evidence type="ECO:0000313" key="2">
    <source>
        <dbReference type="EMBL" id="EEG52918.1"/>
    </source>
</evidence>
<feature type="region of interest" description="Disordered" evidence="1">
    <location>
        <begin position="22"/>
        <end position="53"/>
    </location>
</feature>
<evidence type="ECO:0000256" key="1">
    <source>
        <dbReference type="SAM" id="MobiDB-lite"/>
    </source>
</evidence>
<organism evidence="2 3">
    <name type="scientific">[Clostridium] asparagiforme DSM 15981</name>
    <dbReference type="NCBI Taxonomy" id="518636"/>
    <lineage>
        <taxon>Bacteria</taxon>
        <taxon>Bacillati</taxon>
        <taxon>Bacillota</taxon>
        <taxon>Clostridia</taxon>
        <taxon>Lachnospirales</taxon>
        <taxon>Lachnospiraceae</taxon>
        <taxon>Enterocloster</taxon>
    </lineage>
</organism>
<dbReference type="Pfam" id="PF14265">
    <property type="entry name" value="DUF4355"/>
    <property type="match status" value="1"/>
</dbReference>
<dbReference type="HOGENOM" id="CLU_101266_1_0_9"/>
<dbReference type="Proteomes" id="UP000004756">
    <property type="component" value="Unassembled WGS sequence"/>
</dbReference>
<dbReference type="InterPro" id="IPR025580">
    <property type="entry name" value="Gp46"/>
</dbReference>
<gene>
    <name evidence="2" type="ORF">CLOSTASPAR_05026</name>
</gene>
<sequence length="228" mass="25554">MCKRFYRGARLPFTLQFFAEGGDTAGAEGGNGGGTETSGDETNTGEEEKPKTLDDLLKDGTYQAEFDRRMQKGIETALEKQRSKYEALMDDKLSEAEKLAKMTKEEKAEYQSRKRERELADREAAITRRELMAEAKNTLAEKKMPVKLAELLVYTDADACKKSMEALEAAWQEAVEAGVQEQLKGGTPMKKAPDTPAVTKEQFAKMGYMERLKLKAETPELYKQLTGK</sequence>
<keyword evidence="3" id="KW-1185">Reference proteome</keyword>
<reference evidence="2 3" key="1">
    <citation type="submission" date="2009-01" db="EMBL/GenBank/DDBJ databases">
        <authorList>
            <person name="Fulton L."/>
            <person name="Clifton S."/>
            <person name="Fulton B."/>
            <person name="Xu J."/>
            <person name="Minx P."/>
            <person name="Pepin K.H."/>
            <person name="Johnson M."/>
            <person name="Bhonagiri V."/>
            <person name="Nash W.E."/>
            <person name="Mardis E.R."/>
            <person name="Wilson R.K."/>
        </authorList>
    </citation>
    <scope>NUCLEOTIDE SEQUENCE [LARGE SCALE GENOMIC DNA]</scope>
    <source>
        <strain evidence="2 3">DSM 15981</strain>
    </source>
</reference>
<protein>
    <recommendedName>
        <fullName evidence="4">Phage minor structural protein GP20</fullName>
    </recommendedName>
</protein>
<evidence type="ECO:0008006" key="4">
    <source>
        <dbReference type="Google" id="ProtNLM"/>
    </source>
</evidence>
<reference evidence="2 3" key="2">
    <citation type="submission" date="2009-02" db="EMBL/GenBank/DDBJ databases">
        <title>Draft genome sequence of Clostridium asparagiforme (DSM 15981).</title>
        <authorList>
            <person name="Sudarsanam P."/>
            <person name="Ley R."/>
            <person name="Guruge J."/>
            <person name="Turnbaugh P.J."/>
            <person name="Mahowald M."/>
            <person name="Liep D."/>
            <person name="Gordon J."/>
        </authorList>
    </citation>
    <scope>NUCLEOTIDE SEQUENCE [LARGE SCALE GENOMIC DNA]</scope>
    <source>
        <strain evidence="2 3">DSM 15981</strain>
    </source>
</reference>
<dbReference type="AlphaFoldDB" id="C0D6X9"/>